<keyword evidence="1" id="KW-0812">Transmembrane</keyword>
<protein>
    <recommendedName>
        <fullName evidence="4">Exclusion-determining protein</fullName>
    </recommendedName>
</protein>
<gene>
    <name evidence="2" type="ORF">C7431_11064</name>
</gene>
<sequence length="228" mass="26454">MNTIQREVTGQDAFQALVKAVYYFLILPCALILAAMTLSIFFSNSHYKLYTSDYFLLALLYAVIIVPLSIRFYNVRNRRLRLEKIVAQLSRQDRFFPQSQHQILDAAEGKYLGVDTRHGTILYIHMLREGVIDIIALTKADWTNHQQEESWLRIYTRQPDIPVLSIYTHQDIARRLFDTLSAMGSNSYSEPFPDEPWAEYVGHQSNLVEYQYNVAVPQALKARTTQTI</sequence>
<evidence type="ECO:0000313" key="2">
    <source>
        <dbReference type="EMBL" id="PWK94570.1"/>
    </source>
</evidence>
<proteinExistence type="predicted"/>
<feature type="transmembrane region" description="Helical" evidence="1">
    <location>
        <begin position="54"/>
        <end position="74"/>
    </location>
</feature>
<dbReference type="Proteomes" id="UP000245981">
    <property type="component" value="Unassembled WGS sequence"/>
</dbReference>
<comment type="caution">
    <text evidence="2">The sequence shown here is derived from an EMBL/GenBank/DDBJ whole genome shotgun (WGS) entry which is preliminary data.</text>
</comment>
<keyword evidence="1" id="KW-0472">Membrane</keyword>
<feature type="transmembrane region" description="Helical" evidence="1">
    <location>
        <begin position="21"/>
        <end position="42"/>
    </location>
</feature>
<evidence type="ECO:0008006" key="4">
    <source>
        <dbReference type="Google" id="ProtNLM"/>
    </source>
</evidence>
<name>A0A2V2B780_9GAMM</name>
<keyword evidence="1" id="KW-1133">Transmembrane helix</keyword>
<dbReference type="OrthoDB" id="6986858at2"/>
<dbReference type="RefSeq" id="WP_109718001.1">
    <property type="nucleotide sequence ID" value="NZ_QGHF01000010.1"/>
</dbReference>
<dbReference type="AlphaFoldDB" id="A0A2V2B780"/>
<dbReference type="EMBL" id="QGHF01000010">
    <property type="protein sequence ID" value="PWK94570.1"/>
    <property type="molecule type" value="Genomic_DNA"/>
</dbReference>
<evidence type="ECO:0000256" key="1">
    <source>
        <dbReference type="SAM" id="Phobius"/>
    </source>
</evidence>
<dbReference type="NCBIfam" id="NF033891">
    <property type="entry name" value="surf_exc_IncI1"/>
    <property type="match status" value="1"/>
</dbReference>
<accession>A0A2V2B780</accession>
<organism evidence="2 3">
    <name type="scientific">Pantoea allii</name>
    <dbReference type="NCBI Taxonomy" id="574096"/>
    <lineage>
        <taxon>Bacteria</taxon>
        <taxon>Pseudomonadati</taxon>
        <taxon>Pseudomonadota</taxon>
        <taxon>Gammaproteobacteria</taxon>
        <taxon>Enterobacterales</taxon>
        <taxon>Erwiniaceae</taxon>
        <taxon>Pantoea</taxon>
    </lineage>
</organism>
<reference evidence="2 3" key="1">
    <citation type="submission" date="2018-05" db="EMBL/GenBank/DDBJ databases">
        <title>Genomic Encyclopedia of Type Strains, Phase IV (KMG-V): Genome sequencing to study the core and pangenomes of soil and plant-associated prokaryotes.</title>
        <authorList>
            <person name="Whitman W."/>
        </authorList>
    </citation>
    <scope>NUCLEOTIDE SEQUENCE [LARGE SCALE GENOMIC DNA]</scope>
    <source>
        <strain evidence="2 3">PNA 200-10</strain>
    </source>
</reference>
<evidence type="ECO:0000313" key="3">
    <source>
        <dbReference type="Proteomes" id="UP000245981"/>
    </source>
</evidence>